<feature type="domain" description="Baseplate J-like C-terminal" evidence="4">
    <location>
        <begin position="272"/>
        <end position="335"/>
    </location>
</feature>
<dbReference type="Pfam" id="PF04865">
    <property type="entry name" value="Baseplate_J"/>
    <property type="match status" value="1"/>
</dbReference>
<evidence type="ECO:0000259" key="2">
    <source>
        <dbReference type="Pfam" id="PF04865"/>
    </source>
</evidence>
<reference evidence="5" key="1">
    <citation type="book" date="2019" name="MICROBIAL BIOTECHNOLOGY" publisher="Unknown Publisher">
        <title>Optimization of recombineering for directed mutagenesis of bacteria Pseudomonas corrugata 3'.</title>
        <authorList>
            <person name="Buinitskaja S.V."/>
            <person name="Pilipenok N."/>
            <person name="Valentovich L.N."/>
        </authorList>
    </citation>
    <scope>NUCLEOTIDE SEQUENCE</scope>
    <source>
        <strain evidence="5">3prime</strain>
    </source>
</reference>
<accession>A0A8B6UUM2</accession>
<gene>
    <name evidence="5" type="ORF">C4C32_06775</name>
</gene>
<dbReference type="PANTHER" id="PTHR37829">
    <property type="entry name" value="PHAGE-LIKE ELEMENT PBSX PROTEIN XKDT"/>
    <property type="match status" value="1"/>
</dbReference>
<evidence type="ECO:0000256" key="1">
    <source>
        <dbReference type="ARBA" id="ARBA00038087"/>
    </source>
</evidence>
<dbReference type="Pfam" id="PF26078">
    <property type="entry name" value="Baseplate_J_M"/>
    <property type="match status" value="1"/>
</dbReference>
<reference evidence="5" key="2">
    <citation type="submission" date="2021-03" db="EMBL/GenBank/DDBJ databases">
        <authorList>
            <person name="Valentovich L.N."/>
            <person name="Akhremchuk A.E."/>
            <person name="Miamin V.E."/>
        </authorList>
    </citation>
    <scope>NUCLEOTIDE SEQUENCE</scope>
    <source>
        <strain evidence="5">3prime</strain>
    </source>
</reference>
<comment type="similarity">
    <text evidence="1">Belongs to the Mu gp47/PBSX XkdT family.</text>
</comment>
<dbReference type="InterPro" id="IPR052399">
    <property type="entry name" value="Phage_Baseplate_Assmbl_Protein"/>
</dbReference>
<evidence type="ECO:0000313" key="5">
    <source>
        <dbReference type="EMBL" id="QTH15599.1"/>
    </source>
</evidence>
<evidence type="ECO:0000313" key="6">
    <source>
        <dbReference type="Proteomes" id="UP000663914"/>
    </source>
</evidence>
<organism evidence="5 6">
    <name type="scientific">Pseudomonas corrugata</name>
    <dbReference type="NCBI Taxonomy" id="47879"/>
    <lineage>
        <taxon>Bacteria</taxon>
        <taxon>Pseudomonadati</taxon>
        <taxon>Pseudomonadota</taxon>
        <taxon>Gammaproteobacteria</taxon>
        <taxon>Pseudomonadales</taxon>
        <taxon>Pseudomonadaceae</taxon>
        <taxon>Pseudomonas</taxon>
    </lineage>
</organism>
<evidence type="ECO:0000259" key="4">
    <source>
        <dbReference type="Pfam" id="PF26079"/>
    </source>
</evidence>
<dbReference type="EMBL" id="CP072011">
    <property type="protein sequence ID" value="QTH15599.1"/>
    <property type="molecule type" value="Genomic_DNA"/>
</dbReference>
<dbReference type="InterPro" id="IPR058530">
    <property type="entry name" value="Baseplate_J-like_C"/>
</dbReference>
<proteinExistence type="inferred from homology"/>
<dbReference type="Proteomes" id="UP000663914">
    <property type="component" value="Chromosome"/>
</dbReference>
<protein>
    <submittedName>
        <fullName evidence="5">Baseplate J/gp47 family protein</fullName>
    </submittedName>
</protein>
<name>A0A8B6UUM2_9PSED</name>
<dbReference type="RefSeq" id="WP_208555367.1">
    <property type="nucleotide sequence ID" value="NZ_CP072011.1"/>
</dbReference>
<dbReference type="InterPro" id="IPR058531">
    <property type="entry name" value="Baseplate_J_M"/>
</dbReference>
<evidence type="ECO:0000259" key="3">
    <source>
        <dbReference type="Pfam" id="PF26078"/>
    </source>
</evidence>
<dbReference type="InterPro" id="IPR006949">
    <property type="entry name" value="Barrel_Baseplate_J-like"/>
</dbReference>
<sequence length="356" mass="37528">MAFTVPTYDAILSNILRDIRNQNAEADIGTDSDNYVRSASFAAALEGYYQKLTWLYRQIFPDEADDDEVIHEAGLRGLYLKGAVSATGSIPLTGAPGVTLLASSRLTHIATGAVFLTTEDVTLSSEGFVSALVRAETPGAQLNNLTGALTLTSPPLGMNASTSFSAATTGGEDQESVKSLQARLLDVMQKPAVGGADYDYERWAKEVDGVAYALVLPRRRGGGTVDIVITASNGLPSADVVAACQAHIESLCSVFADVLVFLPTVRTVDAIAQVELQDGYELADVQASAQSAYEALLGALKPKEWLRRSQIETMVSSLPGVSDRAVTSPVGNVAASLDSSLIGWIRPGSITLVPMA</sequence>
<feature type="domain" description="Baseplate protein J-like barrel" evidence="2">
    <location>
        <begin position="92"/>
        <end position="170"/>
    </location>
</feature>
<dbReference type="Pfam" id="PF26079">
    <property type="entry name" value="Baseplate_J_C"/>
    <property type="match status" value="1"/>
</dbReference>
<feature type="domain" description="Baseplate J-like central" evidence="3">
    <location>
        <begin position="193"/>
        <end position="260"/>
    </location>
</feature>
<dbReference type="PANTHER" id="PTHR37829:SF3">
    <property type="entry name" value="PROTEIN JAYE-RELATED"/>
    <property type="match status" value="1"/>
</dbReference>
<dbReference type="AlphaFoldDB" id="A0A8B6UUM2"/>